<sequence length="965" mass="106742">MQGKEKATFLVYGRGHDPNRLRLGNLAMFPYNPDEDDPYICPYQEPDLEEWIRNSVEPELTITQISANDKRASVTLANLVGGDVGRSKGSTLRVEGKNARRLQISQADAFLNSVILSLPEARKWLSARISLARDKFHLTRLKLGKATYPQIWMVTGLQLLSDATVYSDRTGSAKTNANMQVPTPEVASATLAALGSDGKLAAAELSSSSGGQNKSEYYHTDERVWAAQFRRLKLNFTVKGAEQTETAKDVLLDGLLDLDLAGMKSGSSTLLWDETRHIVGMWEDDDTTEEDEEAMTEEEIRALGTLGPVPDKHALLIGGSEQSLNGVRADLQAMEVLLRRRGFGVSFCYGASATRRGILDAWRALVHRIPERSEDAVVVYYSGHGGASDLAGLSEAGRIQYLLPYDIEQTTEQDFRGILDVELSHLVNCLTDRTHNVTIILDCCHATRMARAPPTSGARAWSAVERKHIDSHVRRLRDAGLYQKVKIEGNRYAVRVMAAESDKLAYEGEALRGDLPSQGASPPSDRTQMGRLTRELVLEFEAAGKGRTSWDMVHPQLRLKLQEPQSRMQRPTIQGPRMRVLFSLDRLDYWGQLRVRVQGDKLTLMGGGALAGVEEGDEYVIMPRNAASPDLASKIGVAKVVDVWPTKAVASLTYCEGHHEVPSGAVAFPFRRRRSAYGVSIQVGDEELTAALETRLGRTGTLHCHHDDVSDRRGLFATIKQHGDKLVLTHEKEPTLEYPLLTSFGALGDAVNDVVFQLEKLVTADQLLKLAPQDREDELDASLVSVEIGLVRERRGTPFPDGAHHVTEGERAYLVLRNQGPSKLYASVFHVSAMGSIEWRSHGYPSGAEILPGNEYAPGQPAHGPAQAQQLVSRRHMQGQLHIWPAAVPRREPLDEAYVIVLTSGKADLGFWENLYRPRDRGSSREGGDDDDDATEYLDDFGFCVKRVDFKLVPKHTDTTKYASS</sequence>
<dbReference type="InterPro" id="IPR029030">
    <property type="entry name" value="Caspase-like_dom_sf"/>
</dbReference>
<dbReference type="InterPro" id="IPR050452">
    <property type="entry name" value="Metacaspase"/>
</dbReference>
<keyword evidence="2" id="KW-0053">Apoptosis</keyword>
<dbReference type="EMBL" id="JAPCWZ010000004">
    <property type="protein sequence ID" value="KAK8869134.1"/>
    <property type="molecule type" value="Genomic_DNA"/>
</dbReference>
<evidence type="ECO:0000313" key="7">
    <source>
        <dbReference type="Proteomes" id="UP001390339"/>
    </source>
</evidence>
<dbReference type="PANTHER" id="PTHR48104">
    <property type="entry name" value="METACASPASE-4"/>
    <property type="match status" value="1"/>
</dbReference>
<evidence type="ECO:0000256" key="2">
    <source>
        <dbReference type="ARBA" id="ARBA00022703"/>
    </source>
</evidence>
<organism evidence="6 7">
    <name type="scientific">Apiospora arundinis</name>
    <dbReference type="NCBI Taxonomy" id="335852"/>
    <lineage>
        <taxon>Eukaryota</taxon>
        <taxon>Fungi</taxon>
        <taxon>Dikarya</taxon>
        <taxon>Ascomycota</taxon>
        <taxon>Pezizomycotina</taxon>
        <taxon>Sordariomycetes</taxon>
        <taxon>Xylariomycetidae</taxon>
        <taxon>Amphisphaeriales</taxon>
        <taxon>Apiosporaceae</taxon>
        <taxon>Apiospora</taxon>
    </lineage>
</organism>
<feature type="domain" description="Peptidase C14 caspase" evidence="5">
    <location>
        <begin position="312"/>
        <end position="574"/>
    </location>
</feature>
<comment type="caution">
    <text evidence="6">The sequence shown here is derived from an EMBL/GenBank/DDBJ whole genome shotgun (WGS) entry which is preliminary data.</text>
</comment>
<dbReference type="SUPFAM" id="SSF52129">
    <property type="entry name" value="Caspase-like"/>
    <property type="match status" value="1"/>
</dbReference>
<evidence type="ECO:0000313" key="6">
    <source>
        <dbReference type="EMBL" id="KAK8869134.1"/>
    </source>
</evidence>
<dbReference type="PANTHER" id="PTHR48104:SF30">
    <property type="entry name" value="METACASPASE-1"/>
    <property type="match status" value="1"/>
</dbReference>
<keyword evidence="3" id="KW-0645">Protease</keyword>
<dbReference type="Pfam" id="PF00656">
    <property type="entry name" value="Peptidase_C14"/>
    <property type="match status" value="1"/>
</dbReference>
<evidence type="ECO:0000256" key="1">
    <source>
        <dbReference type="ARBA" id="ARBA00009005"/>
    </source>
</evidence>
<keyword evidence="7" id="KW-1185">Reference proteome</keyword>
<proteinExistence type="inferred from homology"/>
<evidence type="ECO:0000256" key="4">
    <source>
        <dbReference type="ARBA" id="ARBA00023145"/>
    </source>
</evidence>
<keyword evidence="3" id="KW-0788">Thiol protease</keyword>
<dbReference type="Proteomes" id="UP001390339">
    <property type="component" value="Unassembled WGS sequence"/>
</dbReference>
<evidence type="ECO:0000259" key="5">
    <source>
        <dbReference type="Pfam" id="PF00656"/>
    </source>
</evidence>
<protein>
    <submittedName>
        <fullName evidence="6">Caspase domain-containing protein</fullName>
    </submittedName>
</protein>
<evidence type="ECO:0000256" key="3">
    <source>
        <dbReference type="ARBA" id="ARBA00022807"/>
    </source>
</evidence>
<accession>A0ABR2IWD3</accession>
<name>A0ABR2IWD3_9PEZI</name>
<keyword evidence="3" id="KW-0378">Hydrolase</keyword>
<dbReference type="InterPro" id="IPR011600">
    <property type="entry name" value="Pept_C14_caspase"/>
</dbReference>
<dbReference type="Gene3D" id="3.40.50.1460">
    <property type="match status" value="1"/>
</dbReference>
<keyword evidence="4" id="KW-0865">Zymogen</keyword>
<gene>
    <name evidence="6" type="ORF">PGQ11_007712</name>
</gene>
<comment type="similarity">
    <text evidence="1">Belongs to the peptidase C14B family.</text>
</comment>
<reference evidence="6 7" key="1">
    <citation type="journal article" date="2024" name="IMA Fungus">
        <title>Apiospora arundinis, a panoply of carbohydrate-active enzymes and secondary metabolites.</title>
        <authorList>
            <person name="Sorensen T."/>
            <person name="Petersen C."/>
            <person name="Muurmann A.T."/>
            <person name="Christiansen J.V."/>
            <person name="Brundto M.L."/>
            <person name="Overgaard C.K."/>
            <person name="Boysen A.T."/>
            <person name="Wollenberg R.D."/>
            <person name="Larsen T.O."/>
            <person name="Sorensen J.L."/>
            <person name="Nielsen K.L."/>
            <person name="Sondergaard T.E."/>
        </authorList>
    </citation>
    <scope>NUCLEOTIDE SEQUENCE [LARGE SCALE GENOMIC DNA]</scope>
    <source>
        <strain evidence="6 7">AAU 773</strain>
    </source>
</reference>